<accession>A0ABV6K3J3</accession>
<keyword evidence="1" id="KW-0328">Glycosyltransferase</keyword>
<dbReference type="InterPro" id="IPR001296">
    <property type="entry name" value="Glyco_trans_1"/>
</dbReference>
<evidence type="ECO:0000313" key="5">
    <source>
        <dbReference type="Proteomes" id="UP001589855"/>
    </source>
</evidence>
<keyword evidence="5" id="KW-1185">Reference proteome</keyword>
<dbReference type="Proteomes" id="UP001589855">
    <property type="component" value="Unassembled WGS sequence"/>
</dbReference>
<name>A0ABV6K3J3_9LACO</name>
<dbReference type="Pfam" id="PF16993">
    <property type="entry name" value="Asp1"/>
    <property type="match status" value="1"/>
</dbReference>
<dbReference type="PANTHER" id="PTHR12526:SF629">
    <property type="entry name" value="TEICHURONIC ACID BIOSYNTHESIS GLYCOSYLTRANSFERASE TUAH-RELATED"/>
    <property type="match status" value="1"/>
</dbReference>
<evidence type="ECO:0000313" key="4">
    <source>
        <dbReference type="EMBL" id="MFC0424028.1"/>
    </source>
</evidence>
<feature type="domain" description="Glycosyl transferase family 1" evidence="3">
    <location>
        <begin position="331"/>
        <end position="483"/>
    </location>
</feature>
<dbReference type="RefSeq" id="WP_137645427.1">
    <property type="nucleotide sequence ID" value="NZ_BAABRM010000025.1"/>
</dbReference>
<dbReference type="InterPro" id="IPR022372">
    <property type="entry name" value="Accessory_SS_Asp1"/>
</dbReference>
<sequence length="502" mass="57172">MYYFVNQYIMALNSGVEHAEFKRLQLFKEHGVPAKLVTRQFDGLLHQNMRRFELADDQLVNLFDFFRGTTALTPKVVKMTDLNWPDAYDVKPNPNVSQVLAGDRLVAKVHFVPGTVGHVYYVEIFDRFNNLVQRTDYDARGFKARDRFVAPNGEPVTDIFYRPDGQRVIEAYFVHNANGGNYVSLCKLIDYQGQDYYFNGENEFYRFFLDELNRATDEDNVFIGDRPLASQWPIINMQTKARKYLWLPTPHAVDPNDQVYSNLNNAYTYGLHEYLTSLDGVITSTEQQKQDLTAWMGGQPKRPIMTISAAVVSKAQADRQPIAMTDRHAHEIIYAGRLDNERHVDQLITAFTQVRRKVKDATLKIYGYGATKAKLQEQVKTANLTDVVTFAGYQPDLSAAYDQAGAYVYTGDSDAQPLSLVEALSHGVPVIAYDINYGPRDVVKDGRNGYLVKSGAVNQLVTAMTKVIENPKRQQKLSNTAYRTSQQYSSDQVWQQWAQVVK</sequence>
<dbReference type="EMBL" id="JBHLUK010000065">
    <property type="protein sequence ID" value="MFC0424028.1"/>
    <property type="molecule type" value="Genomic_DNA"/>
</dbReference>
<reference evidence="4 5" key="1">
    <citation type="submission" date="2024-09" db="EMBL/GenBank/DDBJ databases">
        <authorList>
            <person name="Sun Q."/>
            <person name="Mori K."/>
        </authorList>
    </citation>
    <scope>NUCLEOTIDE SEQUENCE [LARGE SCALE GENOMIC DNA]</scope>
    <source>
        <strain evidence="4 5">TBRC 4575</strain>
    </source>
</reference>
<evidence type="ECO:0000256" key="2">
    <source>
        <dbReference type="ARBA" id="ARBA00022679"/>
    </source>
</evidence>
<gene>
    <name evidence="4" type="primary">asp1</name>
    <name evidence="4" type="ORF">ACFFGS_07855</name>
</gene>
<keyword evidence="2" id="KW-0808">Transferase</keyword>
<comment type="caution">
    <text evidence="4">The sequence shown here is derived from an EMBL/GenBank/DDBJ whole genome shotgun (WGS) entry which is preliminary data.</text>
</comment>
<dbReference type="Pfam" id="PF00534">
    <property type="entry name" value="Glycos_transf_1"/>
    <property type="match status" value="1"/>
</dbReference>
<protein>
    <submittedName>
        <fullName evidence="4">Accessory Sec system glycosyltransferase Asp1</fullName>
    </submittedName>
</protein>
<evidence type="ECO:0000256" key="1">
    <source>
        <dbReference type="ARBA" id="ARBA00022676"/>
    </source>
</evidence>
<organism evidence="4 5">
    <name type="scientific">Lactiplantibacillus plajomi</name>
    <dbReference type="NCBI Taxonomy" id="1457217"/>
    <lineage>
        <taxon>Bacteria</taxon>
        <taxon>Bacillati</taxon>
        <taxon>Bacillota</taxon>
        <taxon>Bacilli</taxon>
        <taxon>Lactobacillales</taxon>
        <taxon>Lactobacillaceae</taxon>
        <taxon>Lactiplantibacillus</taxon>
    </lineage>
</organism>
<evidence type="ECO:0000259" key="3">
    <source>
        <dbReference type="Pfam" id="PF00534"/>
    </source>
</evidence>
<dbReference type="Gene3D" id="3.40.50.2000">
    <property type="entry name" value="Glycogen Phosphorylase B"/>
    <property type="match status" value="3"/>
</dbReference>
<proteinExistence type="predicted"/>
<dbReference type="PANTHER" id="PTHR12526">
    <property type="entry name" value="GLYCOSYLTRANSFERASE"/>
    <property type="match status" value="1"/>
</dbReference>
<dbReference type="SUPFAM" id="SSF53756">
    <property type="entry name" value="UDP-Glycosyltransferase/glycogen phosphorylase"/>
    <property type="match status" value="1"/>
</dbReference>